<feature type="coiled-coil region" evidence="1">
    <location>
        <begin position="379"/>
        <end position="424"/>
    </location>
</feature>
<dbReference type="SUPFAM" id="SSF52980">
    <property type="entry name" value="Restriction endonuclease-like"/>
    <property type="match status" value="1"/>
</dbReference>
<evidence type="ECO:0000256" key="1">
    <source>
        <dbReference type="SAM" id="Coils"/>
    </source>
</evidence>
<dbReference type="Pfam" id="PF13195">
    <property type="entry name" value="DUF4011"/>
    <property type="match status" value="1"/>
</dbReference>
<sequence>MLQESIVSKLESSRKELLDLGLRNPLLNYKVPAARGLHIVQEKSEAVFEILVKQGKAMTFTGRPDKTRAAAEDPEAETEEEAAFELPALSGEALESAYTDTKLQTNETESKLQTKLLNTYYAARTSLEEQGVNTLYIALGLLQWYESENSEEIRQAPLLLVPVNLERSNARERFKLKYAATDIEGNLSLQAKLKADFGLQIPALPETDDLDVYGYFEAIEKIIQIMPRWNIGKDNIELGFFSFGKFMLYHDLDSSKWPDDKKPENHPLLAALFETGFRDQQPTADANAFIDKETLAHELFQVVDADSSQILAALAVHEGRNLVIQGPPGTGKSQTITNLIANAIGHGKKVLFVAEKMAALEVVKRRLDSIHLGEACLELHSHKANKKELHEELKRVLELGRPNINQLQHEIQLLQGYLEELNDYCHAINEEIEKSGISSQKVIGHLLRLKEKKGDKNFPKLEITDIAHWDALKMHRAEIFADRIQAYLQENGVPETLPFWGSKLTFLLPPQQESIQQTLQGANNLITGLLNRAEALARHLEFPVPADLAGYERLYQSALLAAEAPDLKGVNIISENWNAKAALLNNLLQTGKELQELKAQYQDIFLPEAWEQEVLEMRQELLAHGEKWYKFIIGSYKKSNKKLAAVCKNPLPKENAAKLKYLDDILESKRKRNLLKENENLLVGLFGSHWQNLESDWGKLNTIAGYLTKVHQQVNSAIEPANLLAYLQKSEPATILKEQAQAFITTLREYKASLKSVLTHLQFDEALRFGSQQPFLQLKATEQAVILQFWLQHLPEIQKTTAWNTLEETSATENLQVLTSIAAHWPEAKDHLKDNLQKTWYEYLLERSVNANPVLRKFERTGHEDVIQKFRKLDRLNLHYNQARAALKHYESVPRLEAGGQVSILKNEFAKRSRHMPIRKLIKEAGLAIQAIKPVFMMSPLSIANFLPPEAMDFDLVVFDEASQVKPVEALGALLRGKQLIVVGDSKQMPPTNFFGSITNNVDEDDEENTTADIQSILEMCEAKGAPKRKLRWHYRSRHESLISLSNHEFYENELVIFPSPGSRQRLGLVFHHLPHTSYDRGKTRANTEEANAVADAVMLHARRNPKLSLGVVAFSTAQMQAIQNALELRRRNHPELEQYFNAHPHEPFFVKNLENVQGDERDAIFISIGYGKTKEGYLAMNFGPLNNEGGERRLNVLVTRAKLRCEVFTNLTADDIDLNRTKAYGIKVLKSFLYFAQHGRLGIAEETGKPADSPFEENVALQLERVGYTVRKQVGSQGFFIDLAIIDPEHPGRYILGIECDGASYHSARSARDRDRLRQQVLEGIGWRIHRIWSTDWFKNPERELERVINAIEQAKIQAHLDDIEPEEQVELPELVREETEAEATEITEYEAATLPAEVGFQELHLHPVGKLAKWLTEVVKIESPVHIDEVVKRFMEAAQVSRAGNRIRQTIQEAAKTAEIQNFITIKQDFLWDYNMTEPTVRNRENLPASSRKMSYIAPEELSLAVEQVVKSAIAIQPDSSIPLVAKRLGFNRVTEDVRNNILQAVNLSLQNGRIQQEGDLLRAQP</sequence>
<evidence type="ECO:0000259" key="2">
    <source>
        <dbReference type="Pfam" id="PF11784"/>
    </source>
</evidence>
<feature type="domain" description="DUF3320" evidence="2">
    <location>
        <begin position="1404"/>
        <end position="1451"/>
    </location>
</feature>
<dbReference type="Pfam" id="PF18741">
    <property type="entry name" value="MTES_1575"/>
    <property type="match status" value="1"/>
</dbReference>
<reference evidence="6 7" key="1">
    <citation type="submission" date="2019-09" db="EMBL/GenBank/DDBJ databases">
        <title>Genome sequence of Adhaeribacter sp. M2.</title>
        <authorList>
            <person name="Srinivasan S."/>
        </authorList>
    </citation>
    <scope>NUCLEOTIDE SEQUENCE [LARGE SCALE GENOMIC DNA]</scope>
    <source>
        <strain evidence="6 7">M2</strain>
    </source>
</reference>
<dbReference type="InterPro" id="IPR041677">
    <property type="entry name" value="DNA2/NAM7_AAA_11"/>
</dbReference>
<evidence type="ECO:0000313" key="7">
    <source>
        <dbReference type="Proteomes" id="UP000326570"/>
    </source>
</evidence>
<evidence type="ECO:0000259" key="3">
    <source>
        <dbReference type="Pfam" id="PF13086"/>
    </source>
</evidence>
<dbReference type="RefSeq" id="WP_150901698.1">
    <property type="nucleotide sequence ID" value="NZ_VTWT01000001.1"/>
</dbReference>
<proteinExistence type="predicted"/>
<evidence type="ECO:0000259" key="4">
    <source>
        <dbReference type="Pfam" id="PF13087"/>
    </source>
</evidence>
<feature type="domain" description="Restriction endonuclease type II-like" evidence="5">
    <location>
        <begin position="1256"/>
        <end position="1353"/>
    </location>
</feature>
<evidence type="ECO:0000313" key="6">
    <source>
        <dbReference type="EMBL" id="KAA9345556.1"/>
    </source>
</evidence>
<gene>
    <name evidence="6" type="ORF">F0P94_00245</name>
</gene>
<dbReference type="InterPro" id="IPR041679">
    <property type="entry name" value="DNA2/NAM7-like_C"/>
</dbReference>
<dbReference type="InterPro" id="IPR025103">
    <property type="entry name" value="DUF4011"/>
</dbReference>
<protein>
    <submittedName>
        <fullName evidence="6">DUF3320 domain-containing protein</fullName>
    </submittedName>
</protein>
<name>A0A5N1J3T4_9BACT</name>
<dbReference type="InterPro" id="IPR045055">
    <property type="entry name" value="DNA2/NAM7-like"/>
</dbReference>
<dbReference type="InterPro" id="IPR049468">
    <property type="entry name" value="Restrct_endonuc-II-like_dom"/>
</dbReference>
<dbReference type="InterPro" id="IPR047187">
    <property type="entry name" value="SF1_C_Upf1"/>
</dbReference>
<dbReference type="InterPro" id="IPR021754">
    <property type="entry name" value="DUF3320"/>
</dbReference>
<keyword evidence="7" id="KW-1185">Reference proteome</keyword>
<evidence type="ECO:0000259" key="5">
    <source>
        <dbReference type="Pfam" id="PF18741"/>
    </source>
</evidence>
<dbReference type="Pfam" id="PF11784">
    <property type="entry name" value="DUF3320"/>
    <property type="match status" value="1"/>
</dbReference>
<feature type="domain" description="DNA2/NAM7 helicase helicase" evidence="3">
    <location>
        <begin position="952"/>
        <end position="992"/>
    </location>
</feature>
<dbReference type="Pfam" id="PF13087">
    <property type="entry name" value="AAA_12"/>
    <property type="match status" value="1"/>
</dbReference>
<dbReference type="Proteomes" id="UP000326570">
    <property type="component" value="Unassembled WGS sequence"/>
</dbReference>
<dbReference type="GO" id="GO:0004386">
    <property type="term" value="F:helicase activity"/>
    <property type="evidence" value="ECO:0007669"/>
    <property type="project" value="InterPro"/>
</dbReference>
<dbReference type="FunFam" id="3.40.960.10:FF:000002">
    <property type="entry name" value="DNA helicase related protein"/>
    <property type="match status" value="1"/>
</dbReference>
<dbReference type="SUPFAM" id="SSF52540">
    <property type="entry name" value="P-loop containing nucleoside triphosphate hydrolases"/>
    <property type="match status" value="1"/>
</dbReference>
<organism evidence="6 7">
    <name type="scientific">Adhaeribacter soli</name>
    <dbReference type="NCBI Taxonomy" id="2607655"/>
    <lineage>
        <taxon>Bacteria</taxon>
        <taxon>Pseudomonadati</taxon>
        <taxon>Bacteroidota</taxon>
        <taxon>Cytophagia</taxon>
        <taxon>Cytophagales</taxon>
        <taxon>Hymenobacteraceae</taxon>
        <taxon>Adhaeribacter</taxon>
    </lineage>
</organism>
<feature type="domain" description="DNA2/NAM7 helicase-like C-terminal" evidence="4">
    <location>
        <begin position="1015"/>
        <end position="1210"/>
    </location>
</feature>
<dbReference type="PANTHER" id="PTHR10887:SF530">
    <property type="entry name" value="SUPERFAMILY I DNA HELICASES"/>
    <property type="match status" value="1"/>
</dbReference>
<feature type="domain" description="DNA2/NAM7 helicase helicase" evidence="3">
    <location>
        <begin position="306"/>
        <end position="412"/>
    </location>
</feature>
<dbReference type="InterPro" id="IPR027417">
    <property type="entry name" value="P-loop_NTPase"/>
</dbReference>
<comment type="caution">
    <text evidence="6">The sequence shown here is derived from an EMBL/GenBank/DDBJ whole genome shotgun (WGS) entry which is preliminary data.</text>
</comment>
<dbReference type="Gene3D" id="3.40.50.300">
    <property type="entry name" value="P-loop containing nucleotide triphosphate hydrolases"/>
    <property type="match status" value="3"/>
</dbReference>
<keyword evidence="1" id="KW-0175">Coiled coil</keyword>
<dbReference type="Gene3D" id="3.40.960.10">
    <property type="entry name" value="VSR Endonuclease"/>
    <property type="match status" value="1"/>
</dbReference>
<dbReference type="EMBL" id="VTWT01000001">
    <property type="protein sequence ID" value="KAA9345556.1"/>
    <property type="molecule type" value="Genomic_DNA"/>
</dbReference>
<dbReference type="PANTHER" id="PTHR10887">
    <property type="entry name" value="DNA2/NAM7 HELICASE FAMILY"/>
    <property type="match status" value="1"/>
</dbReference>
<dbReference type="Pfam" id="PF13086">
    <property type="entry name" value="AAA_11"/>
    <property type="match status" value="2"/>
</dbReference>
<dbReference type="FunFam" id="3.40.50.300:FF:002063">
    <property type="entry name" value="DNA helicase related protein"/>
    <property type="match status" value="1"/>
</dbReference>
<dbReference type="InterPro" id="IPR011335">
    <property type="entry name" value="Restrct_endonuc-II-like"/>
</dbReference>
<accession>A0A5N1J3T4</accession>
<dbReference type="CDD" id="cd18808">
    <property type="entry name" value="SF1_C_Upf1"/>
    <property type="match status" value="1"/>
</dbReference>